<comment type="caution">
    <text evidence="1">The sequence shown here is derived from an EMBL/GenBank/DDBJ whole genome shotgun (WGS) entry which is preliminary data.</text>
</comment>
<gene>
    <name evidence="1" type="ORF">H9853_07345</name>
</gene>
<dbReference type="EMBL" id="DXEZ01000206">
    <property type="protein sequence ID" value="HIX54823.1"/>
    <property type="molecule type" value="Genomic_DNA"/>
</dbReference>
<dbReference type="Proteomes" id="UP000824156">
    <property type="component" value="Unassembled WGS sequence"/>
</dbReference>
<dbReference type="AlphaFoldDB" id="A0A9D1W9S7"/>
<reference evidence="1" key="1">
    <citation type="journal article" date="2021" name="PeerJ">
        <title>Extensive microbial diversity within the chicken gut microbiome revealed by metagenomics and culture.</title>
        <authorList>
            <person name="Gilroy R."/>
            <person name="Ravi A."/>
            <person name="Getino M."/>
            <person name="Pursley I."/>
            <person name="Horton D.L."/>
            <person name="Alikhan N.F."/>
            <person name="Baker D."/>
            <person name="Gharbi K."/>
            <person name="Hall N."/>
            <person name="Watson M."/>
            <person name="Adriaenssens E.M."/>
            <person name="Foster-Nyarko E."/>
            <person name="Jarju S."/>
            <person name="Secka A."/>
            <person name="Antonio M."/>
            <person name="Oren A."/>
            <person name="Chaudhuri R.R."/>
            <person name="La Ragione R."/>
            <person name="Hildebrand F."/>
            <person name="Pallen M.J."/>
        </authorList>
    </citation>
    <scope>NUCLEOTIDE SEQUENCE</scope>
    <source>
        <strain evidence="1">1719</strain>
    </source>
</reference>
<evidence type="ECO:0000313" key="1">
    <source>
        <dbReference type="EMBL" id="HIX54823.1"/>
    </source>
</evidence>
<reference evidence="1" key="2">
    <citation type="submission" date="2021-04" db="EMBL/GenBank/DDBJ databases">
        <authorList>
            <person name="Gilroy R."/>
        </authorList>
    </citation>
    <scope>NUCLEOTIDE SEQUENCE</scope>
    <source>
        <strain evidence="1">1719</strain>
    </source>
</reference>
<protein>
    <submittedName>
        <fullName evidence="1">Uncharacterized protein</fullName>
    </submittedName>
</protein>
<proteinExistence type="predicted"/>
<sequence length="80" mass="9534">MRSQGKPEDIAARKVEGLTKRLNLSQEQQQVAYDIELNTMKMIWEIKSAKGDRDKKIELRKKINQERTRYDELLNDDQKK</sequence>
<name>A0A9D1W9S7_9SPHI</name>
<evidence type="ECO:0000313" key="2">
    <source>
        <dbReference type="Proteomes" id="UP000824156"/>
    </source>
</evidence>
<organism evidence="1 2">
    <name type="scientific">Candidatus Sphingobacterium stercoripullorum</name>
    <dbReference type="NCBI Taxonomy" id="2838759"/>
    <lineage>
        <taxon>Bacteria</taxon>
        <taxon>Pseudomonadati</taxon>
        <taxon>Bacteroidota</taxon>
        <taxon>Sphingobacteriia</taxon>
        <taxon>Sphingobacteriales</taxon>
        <taxon>Sphingobacteriaceae</taxon>
        <taxon>Sphingobacterium</taxon>
    </lineage>
</organism>
<accession>A0A9D1W9S7</accession>